<dbReference type="AlphaFoldDB" id="B8FEK6"/>
<evidence type="ECO:0000259" key="1">
    <source>
        <dbReference type="Pfam" id="PF12654"/>
    </source>
</evidence>
<protein>
    <recommendedName>
        <fullName evidence="1">DUF3786 domain-containing protein</fullName>
    </recommendedName>
</protein>
<dbReference type="Pfam" id="PF12654">
    <property type="entry name" value="DUF3786"/>
    <property type="match status" value="1"/>
</dbReference>
<accession>B8FEK6</accession>
<proteinExistence type="predicted"/>
<organism evidence="2 3">
    <name type="scientific">Desulfatibacillum aliphaticivorans</name>
    <dbReference type="NCBI Taxonomy" id="218208"/>
    <lineage>
        <taxon>Bacteria</taxon>
        <taxon>Pseudomonadati</taxon>
        <taxon>Thermodesulfobacteriota</taxon>
        <taxon>Desulfobacteria</taxon>
        <taxon>Desulfobacterales</taxon>
        <taxon>Desulfatibacillaceae</taxon>
        <taxon>Desulfatibacillum</taxon>
    </lineage>
</organism>
<feature type="domain" description="DUF3786" evidence="1">
    <location>
        <begin position="24"/>
        <end position="193"/>
    </location>
</feature>
<gene>
    <name evidence="2" type="ordered locus">Dalk_1713</name>
</gene>
<dbReference type="InterPro" id="IPR024264">
    <property type="entry name" value="DUF3786"/>
</dbReference>
<dbReference type="Proteomes" id="UP000000739">
    <property type="component" value="Chromosome"/>
</dbReference>
<sequence length="199" mass="21588">MSGNYAAIIQDNIKALYKNETRNAEAAIGAQRNGDEILFKAFGGQCVITPEGISLDGRPLTDPSGVVVSLYALHATELPMKEQPFKAFKEMDDSMPYAGAFATHTENILVPRVEAIKAKLDVIPEKLDGTAGPDDMPGDFSMVVQPLPKIRLCYIFYLPDDDFPASVTCLFSNNAGSHMPTDGLADVGEYTSRTILNLL</sequence>
<dbReference type="RefSeq" id="WP_012610844.1">
    <property type="nucleotide sequence ID" value="NC_011768.1"/>
</dbReference>
<evidence type="ECO:0000313" key="3">
    <source>
        <dbReference type="Proteomes" id="UP000000739"/>
    </source>
</evidence>
<dbReference type="HOGENOM" id="CLU_1352823_0_0_7"/>
<dbReference type="eggNOG" id="ENOG50300KT">
    <property type="taxonomic scope" value="Bacteria"/>
</dbReference>
<name>B8FEK6_DESAL</name>
<keyword evidence="3" id="KW-1185">Reference proteome</keyword>
<dbReference type="EMBL" id="CP001322">
    <property type="protein sequence ID" value="ACL03410.1"/>
    <property type="molecule type" value="Genomic_DNA"/>
</dbReference>
<dbReference type="KEGG" id="dal:Dalk_1713"/>
<evidence type="ECO:0000313" key="2">
    <source>
        <dbReference type="EMBL" id="ACL03410.1"/>
    </source>
</evidence>
<reference evidence="2 3" key="1">
    <citation type="journal article" date="2012" name="Environ. Microbiol.">
        <title>The genome sequence of Desulfatibacillum alkenivorans AK-01: a blueprint for anaerobic alkane oxidation.</title>
        <authorList>
            <person name="Callaghan A.V."/>
            <person name="Morris B.E."/>
            <person name="Pereira I.A."/>
            <person name="McInerney M.J."/>
            <person name="Austin R.N."/>
            <person name="Groves J.T."/>
            <person name="Kukor J.J."/>
            <person name="Suflita J.M."/>
            <person name="Young L.Y."/>
            <person name="Zylstra G.J."/>
            <person name="Wawrik B."/>
        </authorList>
    </citation>
    <scope>NUCLEOTIDE SEQUENCE [LARGE SCALE GENOMIC DNA]</scope>
    <source>
        <strain evidence="2 3">AK-01</strain>
    </source>
</reference>